<evidence type="ECO:0000313" key="2">
    <source>
        <dbReference type="EMBL" id="AYD39347.1"/>
    </source>
</evidence>
<name>A0A386H0X5_9CLOT</name>
<sequence length="74" mass="8193">MAANSTKLQNTLVLKYKAGVNKNGKDIIKRQSFANIKPNAADQDMYDVAKQFEILLGVTLNELLVEQESVLINA</sequence>
<feature type="domain" description="DUF1659" evidence="1">
    <location>
        <begin position="2"/>
        <end position="73"/>
    </location>
</feature>
<evidence type="ECO:0000313" key="3">
    <source>
        <dbReference type="Proteomes" id="UP000266301"/>
    </source>
</evidence>
<dbReference type="InterPro" id="IPR012454">
    <property type="entry name" value="DUF1659"/>
</dbReference>
<dbReference type="KEGG" id="cfer:D4Z93_01820"/>
<gene>
    <name evidence="2" type="ORF">D4Z93_01820</name>
</gene>
<organism evidence="2 3">
    <name type="scientific">Clostridium fermenticellae</name>
    <dbReference type="NCBI Taxonomy" id="2068654"/>
    <lineage>
        <taxon>Bacteria</taxon>
        <taxon>Bacillati</taxon>
        <taxon>Bacillota</taxon>
        <taxon>Clostridia</taxon>
        <taxon>Eubacteriales</taxon>
        <taxon>Clostridiaceae</taxon>
        <taxon>Clostridium</taxon>
    </lineage>
</organism>
<reference evidence="2 3" key="1">
    <citation type="journal article" date="2019" name="Int. J. Syst. Evol. Microbiol.">
        <title>Clostridium fermenticellae sp. nov., isolated from the mud in a fermentation cellar for the production of the Chinese liquor, baijiu.</title>
        <authorList>
            <person name="Xu P.X."/>
            <person name="Chai L.J."/>
            <person name="Qiu T."/>
            <person name="Zhang X.J."/>
            <person name="Lu Z.M."/>
            <person name="Xiao C."/>
            <person name="Wang S.T."/>
            <person name="Shen C.H."/>
            <person name="Shi J.S."/>
            <person name="Xu Z.H."/>
        </authorList>
    </citation>
    <scope>NUCLEOTIDE SEQUENCE [LARGE SCALE GENOMIC DNA]</scope>
    <source>
        <strain evidence="2 3">JN500901</strain>
    </source>
</reference>
<dbReference type="Pfam" id="PF07872">
    <property type="entry name" value="DUF1659"/>
    <property type="match status" value="1"/>
</dbReference>
<dbReference type="RefSeq" id="WP_119970056.1">
    <property type="nucleotide sequence ID" value="NZ_CP032416.1"/>
</dbReference>
<accession>A0A386H0X5</accession>
<evidence type="ECO:0000259" key="1">
    <source>
        <dbReference type="Pfam" id="PF07872"/>
    </source>
</evidence>
<dbReference type="Proteomes" id="UP000266301">
    <property type="component" value="Chromosome"/>
</dbReference>
<protein>
    <submittedName>
        <fullName evidence="2">DUF1659 domain-containing protein</fullName>
    </submittedName>
</protein>
<keyword evidence="3" id="KW-1185">Reference proteome</keyword>
<dbReference type="OrthoDB" id="1955198at2"/>
<proteinExistence type="predicted"/>
<dbReference type="AlphaFoldDB" id="A0A386H0X5"/>
<dbReference type="EMBL" id="CP032416">
    <property type="protein sequence ID" value="AYD39347.1"/>
    <property type="molecule type" value="Genomic_DNA"/>
</dbReference>